<dbReference type="InterPro" id="IPR035919">
    <property type="entry name" value="EAL_sf"/>
</dbReference>
<dbReference type="SUPFAM" id="SSF52172">
    <property type="entry name" value="CheY-like"/>
    <property type="match status" value="1"/>
</dbReference>
<feature type="domain" description="EAL" evidence="3">
    <location>
        <begin position="327"/>
        <end position="579"/>
    </location>
</feature>
<evidence type="ECO:0000259" key="3">
    <source>
        <dbReference type="PROSITE" id="PS50883"/>
    </source>
</evidence>
<dbReference type="PROSITE" id="PS50883">
    <property type="entry name" value="EAL"/>
    <property type="match status" value="1"/>
</dbReference>
<evidence type="ECO:0000313" key="6">
    <source>
        <dbReference type="Proteomes" id="UP001149719"/>
    </source>
</evidence>
<dbReference type="InterPro" id="IPR001789">
    <property type="entry name" value="Sig_transdc_resp-reg_receiver"/>
</dbReference>
<dbReference type="Gene3D" id="3.30.70.270">
    <property type="match status" value="1"/>
</dbReference>
<evidence type="ECO:0000259" key="2">
    <source>
        <dbReference type="PROSITE" id="PS50110"/>
    </source>
</evidence>
<dbReference type="RefSeq" id="WP_269122792.1">
    <property type="nucleotide sequence ID" value="NZ_JAPUBN010000010.1"/>
</dbReference>
<reference evidence="5" key="1">
    <citation type="submission" date="2022-12" db="EMBL/GenBank/DDBJ databases">
        <title>Marinomonas 15G1-11 sp. nov, isolated from marine algae.</title>
        <authorList>
            <person name="Butt M."/>
            <person name="Choi D.G."/>
            <person name="Kim J.M."/>
            <person name="Lee J.K."/>
            <person name="Baek J.H."/>
            <person name="Jeon C.O."/>
        </authorList>
    </citation>
    <scope>NUCLEOTIDE SEQUENCE</scope>
    <source>
        <strain evidence="5">15G1-11</strain>
    </source>
</reference>
<dbReference type="InterPro" id="IPR001633">
    <property type="entry name" value="EAL_dom"/>
</dbReference>
<feature type="domain" description="GGDEF" evidence="4">
    <location>
        <begin position="193"/>
        <end position="318"/>
    </location>
</feature>
<dbReference type="PANTHER" id="PTHR33121">
    <property type="entry name" value="CYCLIC DI-GMP PHOSPHODIESTERASE PDEF"/>
    <property type="match status" value="1"/>
</dbReference>
<dbReference type="InterPro" id="IPR011006">
    <property type="entry name" value="CheY-like_superfamily"/>
</dbReference>
<dbReference type="Gene3D" id="3.40.50.2300">
    <property type="match status" value="1"/>
</dbReference>
<dbReference type="InterPro" id="IPR000160">
    <property type="entry name" value="GGDEF_dom"/>
</dbReference>
<evidence type="ECO:0000259" key="4">
    <source>
        <dbReference type="PROSITE" id="PS50887"/>
    </source>
</evidence>
<dbReference type="Gene3D" id="3.20.20.450">
    <property type="entry name" value="EAL domain"/>
    <property type="match status" value="1"/>
</dbReference>
<gene>
    <name evidence="5" type="ORF">O1D97_03310</name>
</gene>
<dbReference type="PANTHER" id="PTHR33121:SF70">
    <property type="entry name" value="SIGNALING PROTEIN YKOW"/>
    <property type="match status" value="1"/>
</dbReference>
<proteinExistence type="predicted"/>
<dbReference type="Pfam" id="PF00990">
    <property type="entry name" value="GGDEF"/>
    <property type="match status" value="1"/>
</dbReference>
<dbReference type="CDD" id="cd01949">
    <property type="entry name" value="GGDEF"/>
    <property type="match status" value="1"/>
</dbReference>
<dbReference type="NCBIfam" id="TIGR00254">
    <property type="entry name" value="GGDEF"/>
    <property type="match status" value="1"/>
</dbReference>
<dbReference type="InterPro" id="IPR050706">
    <property type="entry name" value="Cyclic-di-GMP_PDE-like"/>
</dbReference>
<dbReference type="Proteomes" id="UP001149719">
    <property type="component" value="Unassembled WGS sequence"/>
</dbReference>
<dbReference type="SUPFAM" id="SSF141868">
    <property type="entry name" value="EAL domain-like"/>
    <property type="match status" value="1"/>
</dbReference>
<sequence length="582" mass="66270">MSDDLIDFMDEEDSIQETETTVNKRLLKVLVVDDEEDMHSVTRLSLKGLSFDIFDISLIHAYSGHEAYQVLQEQADIAVILLDVVMESDFAGLDLVQKIREELHLEKLRIILRTGQPGNAPEVETIEKYNINDYRSKTELSREQLYACIMTALRSYDQLERLDNLAFKDALTQVYNRNGLIRLLDFFAPKDGFDYSLVIINIDQFSALNDNFGPLHGDNYLKILTDKLSAIHEITVLARLNSDQFAFLVQSHEKNIPPILDKIRQPLMVNTMKHEVQFGSGIALWNSKVTSTELIAHATIALKKAKQTGINQDVVFTDYMIKVLRERSQMLSSLQQDFQKNRLFMVYQPQLNLSTNTVIGAEALVRWQDASGHMVSPDVFIELAEQSGFIINLGEWILRKTFSDCKPLLDKYPDFRIGVNVSALQFLQSDFVNTVTKALKEQNIQGHNVNLEITESIGVLEFDDLTVRLKQLKELGISISIDDFGTGFSNLSYLENLHIDRLKIDKIFVSKLETQSGRSIIEMIINLGKNLKMNVLAEGVETERQQSLLLDMGCVESQGFLHSHPISLKQLEIWLHNRIAST</sequence>
<evidence type="ECO:0000313" key="5">
    <source>
        <dbReference type="EMBL" id="MCZ2720697.1"/>
    </source>
</evidence>
<dbReference type="SUPFAM" id="SSF55073">
    <property type="entry name" value="Nucleotide cyclase"/>
    <property type="match status" value="1"/>
</dbReference>
<dbReference type="PROSITE" id="PS50110">
    <property type="entry name" value="RESPONSE_REGULATORY"/>
    <property type="match status" value="1"/>
</dbReference>
<keyword evidence="6" id="KW-1185">Reference proteome</keyword>
<dbReference type="CDD" id="cd01948">
    <property type="entry name" value="EAL"/>
    <property type="match status" value="1"/>
</dbReference>
<dbReference type="EMBL" id="JAPUBN010000010">
    <property type="protein sequence ID" value="MCZ2720697.1"/>
    <property type="molecule type" value="Genomic_DNA"/>
</dbReference>
<dbReference type="Pfam" id="PF00072">
    <property type="entry name" value="Response_reg"/>
    <property type="match status" value="1"/>
</dbReference>
<organism evidence="5 6">
    <name type="scientific">Marinomonas phaeophyticola</name>
    <dbReference type="NCBI Taxonomy" id="3004091"/>
    <lineage>
        <taxon>Bacteria</taxon>
        <taxon>Pseudomonadati</taxon>
        <taxon>Pseudomonadota</taxon>
        <taxon>Gammaproteobacteria</taxon>
        <taxon>Oceanospirillales</taxon>
        <taxon>Oceanospirillaceae</taxon>
        <taxon>Marinomonas</taxon>
    </lineage>
</organism>
<feature type="domain" description="Response regulatory" evidence="2">
    <location>
        <begin position="28"/>
        <end position="152"/>
    </location>
</feature>
<keyword evidence="1" id="KW-0597">Phosphoprotein</keyword>
<feature type="modified residue" description="4-aspartylphosphate" evidence="1">
    <location>
        <position position="83"/>
    </location>
</feature>
<name>A0ABT4JQR0_9GAMM</name>
<dbReference type="SMART" id="SM00267">
    <property type="entry name" value="GGDEF"/>
    <property type="match status" value="1"/>
</dbReference>
<dbReference type="InterPro" id="IPR043128">
    <property type="entry name" value="Rev_trsase/Diguanyl_cyclase"/>
</dbReference>
<dbReference type="Pfam" id="PF00563">
    <property type="entry name" value="EAL"/>
    <property type="match status" value="1"/>
</dbReference>
<evidence type="ECO:0000256" key="1">
    <source>
        <dbReference type="PROSITE-ProRule" id="PRU00169"/>
    </source>
</evidence>
<protein>
    <submittedName>
        <fullName evidence="5">EAL domain-containing protein</fullName>
    </submittedName>
</protein>
<accession>A0ABT4JQR0</accession>
<dbReference type="PROSITE" id="PS50887">
    <property type="entry name" value="GGDEF"/>
    <property type="match status" value="1"/>
</dbReference>
<comment type="caution">
    <text evidence="5">The sequence shown here is derived from an EMBL/GenBank/DDBJ whole genome shotgun (WGS) entry which is preliminary data.</text>
</comment>
<dbReference type="SMART" id="SM00448">
    <property type="entry name" value="REC"/>
    <property type="match status" value="1"/>
</dbReference>
<dbReference type="InterPro" id="IPR029787">
    <property type="entry name" value="Nucleotide_cyclase"/>
</dbReference>
<dbReference type="SMART" id="SM00052">
    <property type="entry name" value="EAL"/>
    <property type="match status" value="1"/>
</dbReference>